<dbReference type="Proteomes" id="UP000019376">
    <property type="component" value="Unassembled WGS sequence"/>
</dbReference>
<proteinExistence type="predicted"/>
<dbReference type="OrthoDB" id="4348660at2759"/>
<protein>
    <submittedName>
        <fullName evidence="2">Uncharacterized protein</fullName>
    </submittedName>
</protein>
<evidence type="ECO:0000313" key="2">
    <source>
        <dbReference type="EMBL" id="EPS31212.1"/>
    </source>
</evidence>
<evidence type="ECO:0000313" key="3">
    <source>
        <dbReference type="Proteomes" id="UP000019376"/>
    </source>
</evidence>
<dbReference type="AlphaFoldDB" id="S8B8X7"/>
<evidence type="ECO:0000256" key="1">
    <source>
        <dbReference type="SAM" id="MobiDB-lite"/>
    </source>
</evidence>
<dbReference type="HOGENOM" id="CLU_2469814_0_0_1"/>
<organism evidence="2 3">
    <name type="scientific">Penicillium oxalicum (strain 114-2 / CGMCC 5302)</name>
    <name type="common">Penicillium decumbens</name>
    <dbReference type="NCBI Taxonomy" id="933388"/>
    <lineage>
        <taxon>Eukaryota</taxon>
        <taxon>Fungi</taxon>
        <taxon>Dikarya</taxon>
        <taxon>Ascomycota</taxon>
        <taxon>Pezizomycotina</taxon>
        <taxon>Eurotiomycetes</taxon>
        <taxon>Eurotiomycetidae</taxon>
        <taxon>Eurotiales</taxon>
        <taxon>Aspergillaceae</taxon>
        <taxon>Penicillium</taxon>
    </lineage>
</organism>
<gene>
    <name evidence="2" type="ORF">PDE_06167</name>
</gene>
<keyword evidence="3" id="KW-1185">Reference proteome</keyword>
<reference evidence="2 3" key="1">
    <citation type="journal article" date="2013" name="PLoS ONE">
        <title>Genomic and secretomic analyses reveal unique features of the lignocellulolytic enzyme system of Penicillium decumbens.</title>
        <authorList>
            <person name="Liu G."/>
            <person name="Zhang L."/>
            <person name="Wei X."/>
            <person name="Zou G."/>
            <person name="Qin Y."/>
            <person name="Ma L."/>
            <person name="Li J."/>
            <person name="Zheng H."/>
            <person name="Wang S."/>
            <person name="Wang C."/>
            <person name="Xun L."/>
            <person name="Zhao G.-P."/>
            <person name="Zhou Z."/>
            <person name="Qu Y."/>
        </authorList>
    </citation>
    <scope>NUCLEOTIDE SEQUENCE [LARGE SCALE GENOMIC DNA]</scope>
    <source>
        <strain evidence="3">114-2 / CGMCC 5302</strain>
    </source>
</reference>
<name>S8B8X7_PENO1</name>
<feature type="region of interest" description="Disordered" evidence="1">
    <location>
        <begin position="33"/>
        <end position="63"/>
    </location>
</feature>
<accession>S8B8X7</accession>
<sequence length="88" mass="9425">MSTQSHSIVPPTTAESLAAFSQDISRVMTTSFRTSVSSQDHHKTTKTSSHFIDGMPPAPPPSPVSFAIDSNGGQCTTKFDEISRLSLD</sequence>
<dbReference type="EMBL" id="KB644413">
    <property type="protein sequence ID" value="EPS31212.1"/>
    <property type="molecule type" value="Genomic_DNA"/>
</dbReference>